<gene>
    <name evidence="1" type="ORF">NTEN_LOCUS6473</name>
</gene>
<sequence length="87" mass="9601">RTTGRQGLSSGGPPSSRVVFSPIEDADDHKRQLATCGLVKCGHALRHDGVQAETRFYESVRGSCARRTRTSRRHCGKTRIRQFGTGM</sequence>
<protein>
    <submittedName>
        <fullName evidence="1">Uncharacterized protein</fullName>
    </submittedName>
</protein>
<accession>A0A6H5GBL1</accession>
<proteinExistence type="predicted"/>
<dbReference type="AlphaFoldDB" id="A0A6H5GBL1"/>
<dbReference type="Proteomes" id="UP000479000">
    <property type="component" value="Unassembled WGS sequence"/>
</dbReference>
<keyword evidence="2" id="KW-1185">Reference proteome</keyword>
<name>A0A6H5GBL1_9HEMI</name>
<organism evidence="1 2">
    <name type="scientific">Nesidiocoris tenuis</name>
    <dbReference type="NCBI Taxonomy" id="355587"/>
    <lineage>
        <taxon>Eukaryota</taxon>
        <taxon>Metazoa</taxon>
        <taxon>Ecdysozoa</taxon>
        <taxon>Arthropoda</taxon>
        <taxon>Hexapoda</taxon>
        <taxon>Insecta</taxon>
        <taxon>Pterygota</taxon>
        <taxon>Neoptera</taxon>
        <taxon>Paraneoptera</taxon>
        <taxon>Hemiptera</taxon>
        <taxon>Heteroptera</taxon>
        <taxon>Panheteroptera</taxon>
        <taxon>Cimicomorpha</taxon>
        <taxon>Miridae</taxon>
        <taxon>Dicyphina</taxon>
        <taxon>Nesidiocoris</taxon>
    </lineage>
</organism>
<reference evidence="1 2" key="1">
    <citation type="submission" date="2020-02" db="EMBL/GenBank/DDBJ databases">
        <authorList>
            <person name="Ferguson B K."/>
        </authorList>
    </citation>
    <scope>NUCLEOTIDE SEQUENCE [LARGE SCALE GENOMIC DNA]</scope>
</reference>
<evidence type="ECO:0000313" key="1">
    <source>
        <dbReference type="EMBL" id="CAB0000686.1"/>
    </source>
</evidence>
<dbReference type="EMBL" id="CADCXU010009778">
    <property type="protein sequence ID" value="CAB0000686.1"/>
    <property type="molecule type" value="Genomic_DNA"/>
</dbReference>
<evidence type="ECO:0000313" key="2">
    <source>
        <dbReference type="Proteomes" id="UP000479000"/>
    </source>
</evidence>
<feature type="non-terminal residue" evidence="1">
    <location>
        <position position="1"/>
    </location>
</feature>